<reference evidence="2 3" key="1">
    <citation type="submission" date="2015-10" db="EMBL/GenBank/DDBJ databases">
        <title>Genome sequencing of Penicillium freii.</title>
        <authorList>
            <person name="Nguyen H.D."/>
            <person name="Visagie C.M."/>
            <person name="Seifert K.A."/>
        </authorList>
    </citation>
    <scope>NUCLEOTIDE SEQUENCE [LARGE SCALE GENOMIC DNA]</scope>
    <source>
        <strain evidence="2 3">DAOM 242723</strain>
    </source>
</reference>
<name>A0A117NPS5_PENFR</name>
<keyword evidence="3" id="KW-1185">Reference proteome</keyword>
<comment type="caution">
    <text evidence="2">The sequence shown here is derived from an EMBL/GenBank/DDBJ whole genome shotgun (WGS) entry which is preliminary data.</text>
</comment>
<dbReference type="Proteomes" id="UP000055045">
    <property type="component" value="Unassembled WGS sequence"/>
</dbReference>
<keyword evidence="1" id="KW-1133">Transmembrane helix</keyword>
<accession>A0A117NPS5</accession>
<dbReference type="EMBL" id="LLXE01000088">
    <property type="protein sequence ID" value="KUM62883.1"/>
    <property type="molecule type" value="Genomic_DNA"/>
</dbReference>
<sequence length="96" mass="10830">MEYICSYTYHFSSAGGFPILAAAAFTRALRVRLSKFQSGLRLSELLSYITCQRQPSIKHSVHAQSIPKGALCPTILFILRSLFDGPRFSPYPDFLR</sequence>
<dbReference type="AlphaFoldDB" id="A0A117NPS5"/>
<organism evidence="2 3">
    <name type="scientific">Penicillium freii</name>
    <dbReference type="NCBI Taxonomy" id="48697"/>
    <lineage>
        <taxon>Eukaryota</taxon>
        <taxon>Fungi</taxon>
        <taxon>Dikarya</taxon>
        <taxon>Ascomycota</taxon>
        <taxon>Pezizomycotina</taxon>
        <taxon>Eurotiomycetes</taxon>
        <taxon>Eurotiomycetidae</taxon>
        <taxon>Eurotiales</taxon>
        <taxon>Aspergillaceae</taxon>
        <taxon>Penicillium</taxon>
    </lineage>
</organism>
<keyword evidence="1" id="KW-0812">Transmembrane</keyword>
<evidence type="ECO:0000313" key="2">
    <source>
        <dbReference type="EMBL" id="KUM62883.1"/>
    </source>
</evidence>
<protein>
    <submittedName>
        <fullName evidence="2">Uncharacterized protein</fullName>
    </submittedName>
</protein>
<proteinExistence type="predicted"/>
<evidence type="ECO:0000313" key="3">
    <source>
        <dbReference type="Proteomes" id="UP000055045"/>
    </source>
</evidence>
<evidence type="ECO:0000256" key="1">
    <source>
        <dbReference type="SAM" id="Phobius"/>
    </source>
</evidence>
<gene>
    <name evidence="2" type="ORF">ACN42_g4224</name>
</gene>
<keyword evidence="1" id="KW-0472">Membrane</keyword>
<feature type="transmembrane region" description="Helical" evidence="1">
    <location>
        <begin position="6"/>
        <end position="25"/>
    </location>
</feature>